<comment type="caution">
    <text evidence="3">The sequence shown here is derived from an EMBL/GenBank/DDBJ whole genome shotgun (WGS) entry which is preliminary data.</text>
</comment>
<feature type="transmembrane region" description="Helical" evidence="2">
    <location>
        <begin position="26"/>
        <end position="49"/>
    </location>
</feature>
<sequence>MAVKQKQKNEQRWRPGSSGLRNQSPAFTMIEALIALAVTVLVLMSLQMVGQQLQHSSQRNPQINLQVALNQLNLQHYQLERVNKGEILVKNSTGESASLKVMKH</sequence>
<organism evidence="3 4">
    <name type="scientific">Convivina praedatoris</name>
    <dbReference type="NCBI Taxonomy" id="2880963"/>
    <lineage>
        <taxon>Bacteria</taxon>
        <taxon>Bacillati</taxon>
        <taxon>Bacillota</taxon>
        <taxon>Bacilli</taxon>
        <taxon>Lactobacillales</taxon>
        <taxon>Lactobacillaceae</taxon>
        <taxon>Convivina</taxon>
    </lineage>
</organism>
<feature type="region of interest" description="Disordered" evidence="1">
    <location>
        <begin position="1"/>
        <end position="23"/>
    </location>
</feature>
<dbReference type="Proteomes" id="UP000838102">
    <property type="component" value="Unassembled WGS sequence"/>
</dbReference>
<keyword evidence="4" id="KW-1185">Reference proteome</keyword>
<keyword evidence="2" id="KW-1133">Transmembrane helix</keyword>
<evidence type="ECO:0000256" key="1">
    <source>
        <dbReference type="SAM" id="MobiDB-lite"/>
    </source>
</evidence>
<evidence type="ECO:0000256" key="2">
    <source>
        <dbReference type="SAM" id="Phobius"/>
    </source>
</evidence>
<keyword evidence="2" id="KW-0472">Membrane</keyword>
<name>A0ABN8H7C7_9LACO</name>
<evidence type="ECO:0000313" key="3">
    <source>
        <dbReference type="EMBL" id="CAH1851056.1"/>
    </source>
</evidence>
<proteinExistence type="predicted"/>
<dbReference type="EMBL" id="CAKOEU010000001">
    <property type="protein sequence ID" value="CAH1851056.1"/>
    <property type="molecule type" value="Genomic_DNA"/>
</dbReference>
<accession>A0ABN8H7C7</accession>
<keyword evidence="2" id="KW-0812">Transmembrane</keyword>
<reference evidence="3" key="1">
    <citation type="submission" date="2022-03" db="EMBL/GenBank/DDBJ databases">
        <authorList>
            <person name="Hettiarachchi G."/>
        </authorList>
    </citation>
    <scope>NUCLEOTIDE SEQUENCE</scope>
    <source>
        <strain evidence="3">LMG 32447</strain>
    </source>
</reference>
<protein>
    <submittedName>
        <fullName evidence="3">Uncharacterized protein</fullName>
    </submittedName>
</protein>
<evidence type="ECO:0000313" key="4">
    <source>
        <dbReference type="Proteomes" id="UP000838102"/>
    </source>
</evidence>
<gene>
    <name evidence="3" type="ORF">LMG032447_00259</name>
</gene>